<gene>
    <name evidence="1" type="ORF">PCANC_12780</name>
</gene>
<evidence type="ECO:0008006" key="3">
    <source>
        <dbReference type="Google" id="ProtNLM"/>
    </source>
</evidence>
<keyword evidence="2" id="KW-1185">Reference proteome</keyword>
<accession>A0A2N5T4J6</accession>
<dbReference type="OrthoDB" id="2500352at2759"/>
<protein>
    <recommendedName>
        <fullName evidence="3">F-box domain-containing protein</fullName>
    </recommendedName>
</protein>
<evidence type="ECO:0000313" key="1">
    <source>
        <dbReference type="EMBL" id="PLW20378.1"/>
    </source>
</evidence>
<dbReference type="AlphaFoldDB" id="A0A2N5T4J6"/>
<sequence length="593" mass="66730">MRGVDEQLLGKKNLSKNDPSVDPLRGSCTLEVFACPAQSKWISAHGMADPIGSSTVTLVAIPSWQQLSHRLPRPRHVYILFVSGLITRDSITSSLQPLWASQRNLLTHIATPYPCKVLSTFLIASLCVASCAAYHGHAPPPQVIFIAHLVQFLTPTRRAEPPRPSNSKLLQYLANAPDTLLPLADVPAMRDLQSTIQHKMPNIFELPREIMEFIFRHIITSNTPTRRRNPLHYSLSVEITAAPLRLVCRAWANMLYEHHLYRTLVFSSASQSSAFIDYLGRRPRNLPRPKCQYLVVEYIWPFEYAPQSGIPNTINSEVLESLLELFSDSVITLDLNFLEYFALPSQTIKAIGRINKLENLRLGAQFYFDASELDEPEEDPACFNSLMMQAQGLKSLHLDIPVWLPSKPELMAGIQYPAITHLVVDSTEDFDPDVLLGISIALKPSLKYLSLHCHALGSDVQPLLPLYEILRENIEGLSVIHINSYTPLLQLSFPKLRVLVIRRWLHPFADLLNQGLFSQASIEIVAIDPISAEGNSSNFTVDALSKLPQLRKLVFMNTQPDYSPPHGYLTACEARHINCIYVDHDELCDIMKL</sequence>
<comment type="caution">
    <text evidence="1">The sequence shown here is derived from an EMBL/GenBank/DDBJ whole genome shotgun (WGS) entry which is preliminary data.</text>
</comment>
<evidence type="ECO:0000313" key="2">
    <source>
        <dbReference type="Proteomes" id="UP000235388"/>
    </source>
</evidence>
<organism evidence="1 2">
    <name type="scientific">Puccinia coronata f. sp. avenae</name>
    <dbReference type="NCBI Taxonomy" id="200324"/>
    <lineage>
        <taxon>Eukaryota</taxon>
        <taxon>Fungi</taxon>
        <taxon>Dikarya</taxon>
        <taxon>Basidiomycota</taxon>
        <taxon>Pucciniomycotina</taxon>
        <taxon>Pucciniomycetes</taxon>
        <taxon>Pucciniales</taxon>
        <taxon>Pucciniaceae</taxon>
        <taxon>Puccinia</taxon>
    </lineage>
</organism>
<dbReference type="EMBL" id="PGCJ01000798">
    <property type="protein sequence ID" value="PLW20378.1"/>
    <property type="molecule type" value="Genomic_DNA"/>
</dbReference>
<reference evidence="1 2" key="1">
    <citation type="submission" date="2017-11" db="EMBL/GenBank/DDBJ databases">
        <title>De novo assembly and phasing of dikaryotic genomes from two isolates of Puccinia coronata f. sp. avenae, the causal agent of oat crown rust.</title>
        <authorList>
            <person name="Miller M.E."/>
            <person name="Zhang Y."/>
            <person name="Omidvar V."/>
            <person name="Sperschneider J."/>
            <person name="Schwessinger B."/>
            <person name="Raley C."/>
            <person name="Palmer J.M."/>
            <person name="Garnica D."/>
            <person name="Upadhyaya N."/>
            <person name="Rathjen J."/>
            <person name="Taylor J.M."/>
            <person name="Park R.F."/>
            <person name="Dodds P.N."/>
            <person name="Hirsch C.D."/>
            <person name="Kianian S.F."/>
            <person name="Figueroa M."/>
        </authorList>
    </citation>
    <scope>NUCLEOTIDE SEQUENCE [LARGE SCALE GENOMIC DNA]</scope>
    <source>
        <strain evidence="1">12NC29</strain>
    </source>
</reference>
<proteinExistence type="predicted"/>
<dbReference type="Proteomes" id="UP000235388">
    <property type="component" value="Unassembled WGS sequence"/>
</dbReference>
<name>A0A2N5T4J6_9BASI</name>